<gene>
    <name evidence="2" type="ORF">EGI31_16255</name>
</gene>
<feature type="domain" description="HTH cro/C1-type" evidence="1">
    <location>
        <begin position="17"/>
        <end position="61"/>
    </location>
</feature>
<dbReference type="PROSITE" id="PS50943">
    <property type="entry name" value="HTH_CROC1"/>
    <property type="match status" value="1"/>
</dbReference>
<evidence type="ECO:0000313" key="2">
    <source>
        <dbReference type="EMBL" id="MCP9764494.1"/>
    </source>
</evidence>
<dbReference type="InterPro" id="IPR001387">
    <property type="entry name" value="Cro/C1-type_HTH"/>
</dbReference>
<accession>A0AAE3H3K4</accession>
<evidence type="ECO:0000259" key="1">
    <source>
        <dbReference type="PROSITE" id="PS50943"/>
    </source>
</evidence>
<keyword evidence="3" id="KW-1185">Reference proteome</keyword>
<dbReference type="InterPro" id="IPR010982">
    <property type="entry name" value="Lambda_DNA-bd_dom_sf"/>
</dbReference>
<dbReference type="EMBL" id="RJUF01000174">
    <property type="protein sequence ID" value="MCP9764494.1"/>
    <property type="molecule type" value="Genomic_DNA"/>
</dbReference>
<dbReference type="Gene3D" id="1.10.260.40">
    <property type="entry name" value="lambda repressor-like DNA-binding domains"/>
    <property type="match status" value="1"/>
</dbReference>
<organism evidence="2 3">
    <name type="scientific">Lacihabitans soyangensis</name>
    <dbReference type="NCBI Taxonomy" id="869394"/>
    <lineage>
        <taxon>Bacteria</taxon>
        <taxon>Pseudomonadati</taxon>
        <taxon>Bacteroidota</taxon>
        <taxon>Cytophagia</taxon>
        <taxon>Cytophagales</taxon>
        <taxon>Leadbetterellaceae</taxon>
        <taxon>Lacihabitans</taxon>
    </lineage>
</organism>
<evidence type="ECO:0000313" key="3">
    <source>
        <dbReference type="Proteomes" id="UP001204144"/>
    </source>
</evidence>
<protein>
    <submittedName>
        <fullName evidence="2">XRE family transcriptional regulator</fullName>
    </submittedName>
</protein>
<dbReference type="RefSeq" id="WP_255038186.1">
    <property type="nucleotide sequence ID" value="NZ_RJUF01000174.1"/>
</dbReference>
<name>A0AAE3H3K4_9BACT</name>
<reference evidence="2 3" key="1">
    <citation type="submission" date="2018-11" db="EMBL/GenBank/DDBJ databases">
        <title>Novel bacteria species description.</title>
        <authorList>
            <person name="Han J.-H."/>
        </authorList>
    </citation>
    <scope>NUCLEOTIDE SEQUENCE [LARGE SCALE GENOMIC DNA]</scope>
    <source>
        <strain evidence="2 3">KCTC23259</strain>
    </source>
</reference>
<sequence length="118" mass="13769">MIPKKIRIIASEVFKNQADMAKKLEVGGSRISEAINGKTKYLNGEVIEKLIMIYKIDPVWLFTDDDEPLRYRNDENQKPEPKYYEAVEKINTLQEELIKYQKKDIENLKNAPVLPNNT</sequence>
<dbReference type="SUPFAM" id="SSF47413">
    <property type="entry name" value="lambda repressor-like DNA-binding domains"/>
    <property type="match status" value="1"/>
</dbReference>
<proteinExistence type="predicted"/>
<dbReference type="Proteomes" id="UP001204144">
    <property type="component" value="Unassembled WGS sequence"/>
</dbReference>
<dbReference type="AlphaFoldDB" id="A0AAE3H3K4"/>
<comment type="caution">
    <text evidence="2">The sequence shown here is derived from an EMBL/GenBank/DDBJ whole genome shotgun (WGS) entry which is preliminary data.</text>
</comment>
<dbReference type="GO" id="GO:0003677">
    <property type="term" value="F:DNA binding"/>
    <property type="evidence" value="ECO:0007669"/>
    <property type="project" value="InterPro"/>
</dbReference>